<keyword evidence="2" id="KW-1185">Reference proteome</keyword>
<reference evidence="1 2" key="1">
    <citation type="journal article" date="2022" name="bioRxiv">
        <title>Genomics of Preaxostyla Flagellates Illuminates Evolutionary Transitions and the Path Towards Mitochondrial Loss.</title>
        <authorList>
            <person name="Novak L.V.F."/>
            <person name="Treitli S.C."/>
            <person name="Pyrih J."/>
            <person name="Halakuc P."/>
            <person name="Pipaliya S.V."/>
            <person name="Vacek V."/>
            <person name="Brzon O."/>
            <person name="Soukal P."/>
            <person name="Eme L."/>
            <person name="Dacks J.B."/>
            <person name="Karnkowska A."/>
            <person name="Elias M."/>
            <person name="Hampl V."/>
        </authorList>
    </citation>
    <scope>NUCLEOTIDE SEQUENCE [LARGE SCALE GENOMIC DNA]</scope>
    <source>
        <strain evidence="1">NAU3</strain>
        <tissue evidence="1">Gut</tissue>
    </source>
</reference>
<organism evidence="1 2">
    <name type="scientific">Blattamonas nauphoetae</name>
    <dbReference type="NCBI Taxonomy" id="2049346"/>
    <lineage>
        <taxon>Eukaryota</taxon>
        <taxon>Metamonada</taxon>
        <taxon>Preaxostyla</taxon>
        <taxon>Oxymonadida</taxon>
        <taxon>Blattamonas</taxon>
    </lineage>
</organism>
<comment type="caution">
    <text evidence="1">The sequence shown here is derived from an EMBL/GenBank/DDBJ whole genome shotgun (WGS) entry which is preliminary data.</text>
</comment>
<sequence>MRFAMSLGCGVMIWTNLRQQTQRAGDQVECLPLLVCVFCRCLTLLVCSVGTAFSLSPWLLIRSLQALSHALLTAFREAFSLPEDEVEVHLEFNLARPNSVPILFLRSLLRVVRRSRCDLAFRSACPH</sequence>
<gene>
    <name evidence="1" type="ORF">BLNAU_14942</name>
</gene>
<dbReference type="EMBL" id="JARBJD010000142">
    <property type="protein sequence ID" value="KAK2950140.1"/>
    <property type="molecule type" value="Genomic_DNA"/>
</dbReference>
<evidence type="ECO:0000313" key="1">
    <source>
        <dbReference type="EMBL" id="KAK2950140.1"/>
    </source>
</evidence>
<dbReference type="Proteomes" id="UP001281761">
    <property type="component" value="Unassembled WGS sequence"/>
</dbReference>
<evidence type="ECO:0008006" key="3">
    <source>
        <dbReference type="Google" id="ProtNLM"/>
    </source>
</evidence>
<evidence type="ECO:0000313" key="2">
    <source>
        <dbReference type="Proteomes" id="UP001281761"/>
    </source>
</evidence>
<accession>A0ABQ9XIY4</accession>
<name>A0ABQ9XIY4_9EUKA</name>
<proteinExistence type="predicted"/>
<protein>
    <recommendedName>
        <fullName evidence="3">Secreted protein</fullName>
    </recommendedName>
</protein>